<dbReference type="AlphaFoldDB" id="B6III6"/>
<name>B6III6_CAEBR</name>
<protein>
    <submittedName>
        <fullName evidence="2">Protein CBG25268</fullName>
    </submittedName>
</protein>
<evidence type="ECO:0000313" key="3">
    <source>
        <dbReference type="Proteomes" id="UP000008549"/>
    </source>
</evidence>
<feature type="region of interest" description="Disordered" evidence="1">
    <location>
        <begin position="14"/>
        <end position="40"/>
    </location>
</feature>
<dbReference type="CTD" id="68916761"/>
<sequence>MDVRAIASLFPSHYFRPTSHRPHAHSRPPHHPIHTHKTPP</sequence>
<dbReference type="GeneID" id="68916761"/>
<dbReference type="Proteomes" id="UP000008549">
    <property type="component" value="Unassembled WGS sequence"/>
</dbReference>
<dbReference type="EMBL" id="HE600913">
    <property type="protein sequence ID" value="CAR99716.1"/>
    <property type="molecule type" value="Genomic_DNA"/>
</dbReference>
<evidence type="ECO:0000256" key="1">
    <source>
        <dbReference type="SAM" id="MobiDB-lite"/>
    </source>
</evidence>
<gene>
    <name evidence="2" type="ORF">CBG25268</name>
    <name evidence="2" type="ORF">CBG_25268</name>
</gene>
<organism evidence="2 3">
    <name type="scientific">Caenorhabditis briggsae</name>
    <dbReference type="NCBI Taxonomy" id="6238"/>
    <lineage>
        <taxon>Eukaryota</taxon>
        <taxon>Metazoa</taxon>
        <taxon>Ecdysozoa</taxon>
        <taxon>Nematoda</taxon>
        <taxon>Chromadorea</taxon>
        <taxon>Rhabditida</taxon>
        <taxon>Rhabditina</taxon>
        <taxon>Rhabditomorpha</taxon>
        <taxon>Rhabditoidea</taxon>
        <taxon>Rhabditidae</taxon>
        <taxon>Peloderinae</taxon>
        <taxon>Caenorhabditis</taxon>
    </lineage>
</organism>
<reference evidence="2 3" key="1">
    <citation type="journal article" date="2003" name="PLoS Biol.">
        <title>The genome sequence of Caenorhabditis briggsae: a platform for comparative genomics.</title>
        <authorList>
            <person name="Stein L.D."/>
            <person name="Bao Z."/>
            <person name="Blasiar D."/>
            <person name="Blumenthal T."/>
            <person name="Brent M.R."/>
            <person name="Chen N."/>
            <person name="Chinwalla A."/>
            <person name="Clarke L."/>
            <person name="Clee C."/>
            <person name="Coghlan A."/>
            <person name="Coulson A."/>
            <person name="D'Eustachio P."/>
            <person name="Fitch D.H."/>
            <person name="Fulton L.A."/>
            <person name="Fulton R.E."/>
            <person name="Griffiths-Jones S."/>
            <person name="Harris T.W."/>
            <person name="Hillier L.W."/>
            <person name="Kamath R."/>
            <person name="Kuwabara P.E."/>
            <person name="Mardis E.R."/>
            <person name="Marra M.A."/>
            <person name="Miner T.L."/>
            <person name="Minx P."/>
            <person name="Mullikin J.C."/>
            <person name="Plumb R.W."/>
            <person name="Rogers J."/>
            <person name="Schein J.E."/>
            <person name="Sohrmann M."/>
            <person name="Spieth J."/>
            <person name="Stajich J.E."/>
            <person name="Wei C."/>
            <person name="Willey D."/>
            <person name="Wilson R.K."/>
            <person name="Durbin R."/>
            <person name="Waterston R.H."/>
        </authorList>
    </citation>
    <scope>NUCLEOTIDE SEQUENCE [LARGE SCALE GENOMIC DNA]</scope>
    <source>
        <strain evidence="2 3">AF16</strain>
    </source>
</reference>
<feature type="compositionally biased region" description="Basic residues" evidence="1">
    <location>
        <begin position="18"/>
        <end position="40"/>
    </location>
</feature>
<keyword evidence="3" id="KW-1185">Reference proteome</keyword>
<reference evidence="2 3" key="2">
    <citation type="journal article" date="2011" name="PLoS Genet.">
        <title>Caenorhabditis briggsae recombinant inbred line genotypes reveal inter-strain incompatibility and the evolution of recombination.</title>
        <authorList>
            <person name="Ross J.A."/>
            <person name="Koboldt D.C."/>
            <person name="Staisch J.E."/>
            <person name="Chamberlin H.M."/>
            <person name="Gupta B.P."/>
            <person name="Miller R.D."/>
            <person name="Baird S.E."/>
            <person name="Haag E.S."/>
        </authorList>
    </citation>
    <scope>NUCLEOTIDE SEQUENCE [LARGE SCALE GENOMIC DNA]</scope>
    <source>
        <strain evidence="2 3">AF16</strain>
    </source>
</reference>
<evidence type="ECO:0000313" key="2">
    <source>
        <dbReference type="EMBL" id="CAR99716.1"/>
    </source>
</evidence>
<proteinExistence type="predicted"/>
<dbReference type="KEGG" id="cbr:CBG_25268"/>
<dbReference type="HOGENOM" id="CLU_3299873_0_0_1"/>
<accession>B6III6</accession>
<dbReference type="InParanoid" id="B6III6"/>
<dbReference type="RefSeq" id="XP_045099277.1">
    <property type="nucleotide sequence ID" value="XM_045239419.1"/>
</dbReference>